<comment type="caution">
    <text evidence="1">The sequence shown here is derived from an EMBL/GenBank/DDBJ whole genome shotgun (WGS) entry which is preliminary data.</text>
</comment>
<evidence type="ECO:0000313" key="3">
    <source>
        <dbReference type="Proteomes" id="UP000663854"/>
    </source>
</evidence>
<dbReference type="AlphaFoldDB" id="A0A815VJ50"/>
<dbReference type="EMBL" id="CAJNOL010014034">
    <property type="protein sequence ID" value="CAF1666208.1"/>
    <property type="molecule type" value="Genomic_DNA"/>
</dbReference>
<organism evidence="1 3">
    <name type="scientific">Rotaria sordida</name>
    <dbReference type="NCBI Taxonomy" id="392033"/>
    <lineage>
        <taxon>Eukaryota</taxon>
        <taxon>Metazoa</taxon>
        <taxon>Spiralia</taxon>
        <taxon>Gnathifera</taxon>
        <taxon>Rotifera</taxon>
        <taxon>Eurotatoria</taxon>
        <taxon>Bdelloidea</taxon>
        <taxon>Philodinida</taxon>
        <taxon>Philodinidae</taxon>
        <taxon>Rotaria</taxon>
    </lineage>
</organism>
<proteinExistence type="predicted"/>
<dbReference type="Proteomes" id="UP000663870">
    <property type="component" value="Unassembled WGS sequence"/>
</dbReference>
<dbReference type="EMBL" id="CAJNOH010012167">
    <property type="protein sequence ID" value="CAF1532662.1"/>
    <property type="molecule type" value="Genomic_DNA"/>
</dbReference>
<dbReference type="Proteomes" id="UP000663854">
    <property type="component" value="Unassembled WGS sequence"/>
</dbReference>
<evidence type="ECO:0000313" key="1">
    <source>
        <dbReference type="EMBL" id="CAF1532662.1"/>
    </source>
</evidence>
<protein>
    <submittedName>
        <fullName evidence="1">Uncharacterized protein</fullName>
    </submittedName>
</protein>
<reference evidence="1" key="1">
    <citation type="submission" date="2021-02" db="EMBL/GenBank/DDBJ databases">
        <authorList>
            <person name="Nowell W R."/>
        </authorList>
    </citation>
    <scope>NUCLEOTIDE SEQUENCE</scope>
</reference>
<evidence type="ECO:0000313" key="4">
    <source>
        <dbReference type="Proteomes" id="UP000663870"/>
    </source>
</evidence>
<keyword evidence="4" id="KW-1185">Reference proteome</keyword>
<sequence length="44" mass="5025">MFKLDVLIDTSVLPSNIMLLRDEKFIDFVKEEANDAAAELLEVQ</sequence>
<gene>
    <name evidence="2" type="ORF">JXQ802_LOCUS56843</name>
    <name evidence="1" type="ORF">PYM288_LOCUS40265</name>
</gene>
<feature type="non-terminal residue" evidence="1">
    <location>
        <position position="44"/>
    </location>
</feature>
<name>A0A815VJ50_9BILA</name>
<evidence type="ECO:0000313" key="2">
    <source>
        <dbReference type="EMBL" id="CAF1666208.1"/>
    </source>
</evidence>
<accession>A0A815VJ50</accession>